<organism evidence="1 2">
    <name type="scientific">Enterovirga aerilata</name>
    <dbReference type="NCBI Taxonomy" id="2730920"/>
    <lineage>
        <taxon>Bacteria</taxon>
        <taxon>Pseudomonadati</taxon>
        <taxon>Pseudomonadota</taxon>
        <taxon>Alphaproteobacteria</taxon>
        <taxon>Hyphomicrobiales</taxon>
        <taxon>Methylobacteriaceae</taxon>
        <taxon>Enterovirga</taxon>
    </lineage>
</organism>
<gene>
    <name evidence="1" type="ORF">HJG44_10905</name>
</gene>
<sequence>MADHSLAFKPARARALRRTGIAMTYKQLADGTVVEVLPDGGSKPVPTRTDWDRLARLSDDEIEELAASDPDHPALDDRFWGDAAKQARTVVRLEPDVAAQFGGEEHDLDRRVNAILRDHFRAKRAAS</sequence>
<protein>
    <submittedName>
        <fullName evidence="1">Uncharacterized protein</fullName>
    </submittedName>
</protein>
<evidence type="ECO:0000313" key="2">
    <source>
        <dbReference type="Proteomes" id="UP000564885"/>
    </source>
</evidence>
<evidence type="ECO:0000313" key="1">
    <source>
        <dbReference type="EMBL" id="NNM72885.1"/>
    </source>
</evidence>
<dbReference type="EMBL" id="JABEPP010000003">
    <property type="protein sequence ID" value="NNM72885.1"/>
    <property type="molecule type" value="Genomic_DNA"/>
</dbReference>
<reference evidence="1 2" key="1">
    <citation type="submission" date="2020-04" db="EMBL/GenBank/DDBJ databases">
        <title>Enterovirga sp. isolate from soil.</title>
        <authorList>
            <person name="Chea S."/>
            <person name="Kim D.-U."/>
        </authorList>
    </citation>
    <scope>NUCLEOTIDE SEQUENCE [LARGE SCALE GENOMIC DNA]</scope>
    <source>
        <strain evidence="1 2">DB1703</strain>
    </source>
</reference>
<comment type="caution">
    <text evidence="1">The sequence shown here is derived from an EMBL/GenBank/DDBJ whole genome shotgun (WGS) entry which is preliminary data.</text>
</comment>
<proteinExistence type="predicted"/>
<dbReference type="AlphaFoldDB" id="A0A849I9C5"/>
<name>A0A849I9C5_9HYPH</name>
<accession>A0A849I9C5</accession>
<keyword evidence="2" id="KW-1185">Reference proteome</keyword>
<dbReference type="Proteomes" id="UP000564885">
    <property type="component" value="Unassembled WGS sequence"/>
</dbReference>
<dbReference type="RefSeq" id="WP_171218402.1">
    <property type="nucleotide sequence ID" value="NZ_JABEPP010000003.1"/>
</dbReference>